<evidence type="ECO:0000313" key="3">
    <source>
        <dbReference type="Proteomes" id="UP000006757"/>
    </source>
</evidence>
<dbReference type="InParanoid" id="K1VGA2"/>
<sequence length="94" mass="10394">MKLFTIGIAVLATAGLSAAAPTPVNGDQKHNWANCHRKRVGGDGSADDPYWCKNNWANCHRKRGYGDGSADDPYWCKNNWANCKRNEDVEIVEA</sequence>
<name>K1VGA2_TRIAC</name>
<keyword evidence="1" id="KW-0732">Signal</keyword>
<keyword evidence="3" id="KW-1185">Reference proteome</keyword>
<comment type="caution">
    <text evidence="2">The sequence shown here is derived from an EMBL/GenBank/DDBJ whole genome shotgun (WGS) entry which is preliminary data.</text>
</comment>
<protein>
    <submittedName>
        <fullName evidence="2">Uncharacterized protein</fullName>
    </submittedName>
</protein>
<reference evidence="2 3" key="1">
    <citation type="journal article" date="2012" name="Eukaryot. Cell">
        <title>Genome sequence of the Trichosporon asahii environmental strain CBS 8904.</title>
        <authorList>
            <person name="Yang R.Y."/>
            <person name="Li H.T."/>
            <person name="Zhu H."/>
            <person name="Zhou G.P."/>
            <person name="Wang M."/>
            <person name="Wang L."/>
        </authorList>
    </citation>
    <scope>NUCLEOTIDE SEQUENCE [LARGE SCALE GENOMIC DNA]</scope>
    <source>
        <strain evidence="2 3">CBS 8904</strain>
    </source>
</reference>
<proteinExistence type="predicted"/>
<gene>
    <name evidence="2" type="ORF">A1Q2_02559</name>
</gene>
<feature type="chain" id="PRO_5003851846" evidence="1">
    <location>
        <begin position="20"/>
        <end position="94"/>
    </location>
</feature>
<accession>K1VGA2</accession>
<dbReference type="Proteomes" id="UP000006757">
    <property type="component" value="Unassembled WGS sequence"/>
</dbReference>
<evidence type="ECO:0000313" key="2">
    <source>
        <dbReference type="EMBL" id="EKD03110.1"/>
    </source>
</evidence>
<evidence type="ECO:0000256" key="1">
    <source>
        <dbReference type="SAM" id="SignalP"/>
    </source>
</evidence>
<dbReference type="HOGENOM" id="CLU_2387722_0_0_1"/>
<organism evidence="2 3">
    <name type="scientific">Trichosporon asahii var. asahii (strain CBS 8904)</name>
    <name type="common">Yeast</name>
    <dbReference type="NCBI Taxonomy" id="1220162"/>
    <lineage>
        <taxon>Eukaryota</taxon>
        <taxon>Fungi</taxon>
        <taxon>Dikarya</taxon>
        <taxon>Basidiomycota</taxon>
        <taxon>Agaricomycotina</taxon>
        <taxon>Tremellomycetes</taxon>
        <taxon>Trichosporonales</taxon>
        <taxon>Trichosporonaceae</taxon>
        <taxon>Trichosporon</taxon>
    </lineage>
</organism>
<dbReference type="EMBL" id="AMBO01000268">
    <property type="protein sequence ID" value="EKD03110.1"/>
    <property type="molecule type" value="Genomic_DNA"/>
</dbReference>
<feature type="signal peptide" evidence="1">
    <location>
        <begin position="1"/>
        <end position="19"/>
    </location>
</feature>
<dbReference type="AlphaFoldDB" id="K1VGA2"/>